<dbReference type="Proteomes" id="UP001140011">
    <property type="component" value="Unassembled WGS sequence"/>
</dbReference>
<dbReference type="AlphaFoldDB" id="A0A9W8GRF5"/>
<evidence type="ECO:0000313" key="2">
    <source>
        <dbReference type="EMBL" id="KAJ2742404.1"/>
    </source>
</evidence>
<protein>
    <submittedName>
        <fullName evidence="2">Uncharacterized protein</fullName>
    </submittedName>
</protein>
<dbReference type="EMBL" id="JANBUH010001823">
    <property type="protein sequence ID" value="KAJ2742404.1"/>
    <property type="molecule type" value="Genomic_DNA"/>
</dbReference>
<evidence type="ECO:0000313" key="3">
    <source>
        <dbReference type="Proteomes" id="UP001140011"/>
    </source>
</evidence>
<reference evidence="2" key="1">
    <citation type="submission" date="2022-07" db="EMBL/GenBank/DDBJ databases">
        <title>Phylogenomic reconstructions and comparative analyses of Kickxellomycotina fungi.</title>
        <authorList>
            <person name="Reynolds N.K."/>
            <person name="Stajich J.E."/>
            <person name="Barry K."/>
            <person name="Grigoriev I.V."/>
            <person name="Crous P."/>
            <person name="Smith M.E."/>
        </authorList>
    </citation>
    <scope>NUCLEOTIDE SEQUENCE</scope>
    <source>
        <strain evidence="2">BCRC 34297</strain>
    </source>
</reference>
<comment type="caution">
    <text evidence="2">The sequence shown here is derived from an EMBL/GenBank/DDBJ whole genome shotgun (WGS) entry which is preliminary data.</text>
</comment>
<feature type="non-terminal residue" evidence="2">
    <location>
        <position position="60"/>
    </location>
</feature>
<evidence type="ECO:0000256" key="1">
    <source>
        <dbReference type="SAM" id="SignalP"/>
    </source>
</evidence>
<feature type="non-terminal residue" evidence="2">
    <location>
        <position position="1"/>
    </location>
</feature>
<keyword evidence="3" id="KW-1185">Reference proteome</keyword>
<keyword evidence="1" id="KW-0732">Signal</keyword>
<feature type="chain" id="PRO_5040905390" evidence="1">
    <location>
        <begin position="22"/>
        <end position="60"/>
    </location>
</feature>
<accession>A0A9W8GRF5</accession>
<proteinExistence type="predicted"/>
<sequence>HPVFKPVALLALVFDCVRVPGNWLCELLGTVLYPNNSHLYSVNVGELDGAMPSGKLFVRL</sequence>
<name>A0A9W8GRF5_9FUNG</name>
<gene>
    <name evidence="2" type="ORF">GGI19_006822</name>
</gene>
<organism evidence="2 3">
    <name type="scientific">Coemansia pectinata</name>
    <dbReference type="NCBI Taxonomy" id="1052879"/>
    <lineage>
        <taxon>Eukaryota</taxon>
        <taxon>Fungi</taxon>
        <taxon>Fungi incertae sedis</taxon>
        <taxon>Zoopagomycota</taxon>
        <taxon>Kickxellomycotina</taxon>
        <taxon>Kickxellomycetes</taxon>
        <taxon>Kickxellales</taxon>
        <taxon>Kickxellaceae</taxon>
        <taxon>Coemansia</taxon>
    </lineage>
</organism>
<feature type="signal peptide" evidence="1">
    <location>
        <begin position="1"/>
        <end position="21"/>
    </location>
</feature>